<keyword evidence="4" id="KW-1185">Reference proteome</keyword>
<evidence type="ECO:0000259" key="2">
    <source>
        <dbReference type="SMART" id="SM00868"/>
    </source>
</evidence>
<reference evidence="3" key="2">
    <citation type="submission" date="2020-05" db="UniProtKB">
        <authorList>
            <consortium name="EnsemblMetazoa"/>
        </authorList>
    </citation>
    <scope>IDENTIFICATION</scope>
    <source>
        <strain evidence="3">ACHKN1017</strain>
    </source>
</reference>
<feature type="domain" description="ZAD" evidence="2">
    <location>
        <begin position="59"/>
        <end position="136"/>
    </location>
</feature>
<evidence type="ECO:0000256" key="1">
    <source>
        <dbReference type="SAM" id="MobiDB-lite"/>
    </source>
</evidence>
<dbReference type="EnsemblMetazoa" id="ACHR006523-RA">
    <property type="protein sequence ID" value="ACHR006523-PA"/>
    <property type="gene ID" value="ACHR006523"/>
</dbReference>
<dbReference type="GO" id="GO:0008270">
    <property type="term" value="F:zinc ion binding"/>
    <property type="evidence" value="ECO:0007669"/>
    <property type="project" value="InterPro"/>
</dbReference>
<proteinExistence type="predicted"/>
<sequence>MTRIRIDGSVNPETTSLPDDFAMDYAVDYPAEANSDWTDEVIVKSEIILPEEQLSPTKRCRLCHSSDHIWVPCFSLGGGIELTPGHIETINRISDILITYETDFSSVICSYCLVKIEEFTVLRDVWKCKNKEVYDRDVPASKPLIPMVCMKAADMTDASTQTIASDYPIAQSSTEVSDCVASSKKEPEPEQDSIIIDDEDEEDPSSQSEVINVEQYYSNLSKRRRTKSTTKKELVNETMRLIKRQYRRKRH</sequence>
<evidence type="ECO:0000313" key="4">
    <source>
        <dbReference type="Proteomes" id="UP000075881"/>
    </source>
</evidence>
<reference evidence="4" key="1">
    <citation type="submission" date="2013-03" db="EMBL/GenBank/DDBJ databases">
        <title>The Genome Sequence of Anopheles christyi ACHKN1017.</title>
        <authorList>
            <consortium name="The Broad Institute Genomics Platform"/>
            <person name="Neafsey D.E."/>
            <person name="Besansky N."/>
            <person name="Walker B."/>
            <person name="Young S.K."/>
            <person name="Zeng Q."/>
            <person name="Gargeya S."/>
            <person name="Fitzgerald M."/>
            <person name="Haas B."/>
            <person name="Abouelleil A."/>
            <person name="Allen A.W."/>
            <person name="Alvarado L."/>
            <person name="Arachchi H.M."/>
            <person name="Berlin A.M."/>
            <person name="Chapman S.B."/>
            <person name="Gainer-Dewar J."/>
            <person name="Goldberg J."/>
            <person name="Griggs A."/>
            <person name="Gujja S."/>
            <person name="Hansen M."/>
            <person name="Howarth C."/>
            <person name="Imamovic A."/>
            <person name="Ireland A."/>
            <person name="Larimer J."/>
            <person name="McCowan C."/>
            <person name="Murphy C."/>
            <person name="Pearson M."/>
            <person name="Poon T.W."/>
            <person name="Priest M."/>
            <person name="Roberts A."/>
            <person name="Saif S."/>
            <person name="Shea T."/>
            <person name="Sisk P."/>
            <person name="Sykes S."/>
            <person name="Wortman J."/>
            <person name="Nusbaum C."/>
            <person name="Birren B."/>
        </authorList>
    </citation>
    <scope>NUCLEOTIDE SEQUENCE [LARGE SCALE GENOMIC DNA]</scope>
    <source>
        <strain evidence="4">ACHKN1017</strain>
    </source>
</reference>
<accession>A0A182K6Y8</accession>
<dbReference type="VEuPathDB" id="VectorBase:ACHR006523"/>
<dbReference type="InterPro" id="IPR012934">
    <property type="entry name" value="Znf_AD"/>
</dbReference>
<dbReference type="SMART" id="SM00868">
    <property type="entry name" value="zf-AD"/>
    <property type="match status" value="1"/>
</dbReference>
<dbReference type="AlphaFoldDB" id="A0A182K6Y8"/>
<feature type="region of interest" description="Disordered" evidence="1">
    <location>
        <begin position="178"/>
        <end position="214"/>
    </location>
</feature>
<dbReference type="SUPFAM" id="SSF57716">
    <property type="entry name" value="Glucocorticoid receptor-like (DNA-binding domain)"/>
    <property type="match status" value="1"/>
</dbReference>
<dbReference type="GO" id="GO:0005634">
    <property type="term" value="C:nucleus"/>
    <property type="evidence" value="ECO:0007669"/>
    <property type="project" value="InterPro"/>
</dbReference>
<feature type="compositionally biased region" description="Acidic residues" evidence="1">
    <location>
        <begin position="189"/>
        <end position="204"/>
    </location>
</feature>
<evidence type="ECO:0000313" key="3">
    <source>
        <dbReference type="EnsemblMetazoa" id="ACHR006523-PA"/>
    </source>
</evidence>
<protein>
    <recommendedName>
        <fullName evidence="2">ZAD domain-containing protein</fullName>
    </recommendedName>
</protein>
<organism evidence="3 4">
    <name type="scientific">Anopheles christyi</name>
    <dbReference type="NCBI Taxonomy" id="43041"/>
    <lineage>
        <taxon>Eukaryota</taxon>
        <taxon>Metazoa</taxon>
        <taxon>Ecdysozoa</taxon>
        <taxon>Arthropoda</taxon>
        <taxon>Hexapoda</taxon>
        <taxon>Insecta</taxon>
        <taxon>Pterygota</taxon>
        <taxon>Neoptera</taxon>
        <taxon>Endopterygota</taxon>
        <taxon>Diptera</taxon>
        <taxon>Nematocera</taxon>
        <taxon>Culicoidea</taxon>
        <taxon>Culicidae</taxon>
        <taxon>Anophelinae</taxon>
        <taxon>Anopheles</taxon>
    </lineage>
</organism>
<name>A0A182K6Y8_9DIPT</name>
<dbReference type="Proteomes" id="UP000075881">
    <property type="component" value="Unassembled WGS sequence"/>
</dbReference>